<gene>
    <name evidence="9" type="ORF">D5R40_16330</name>
</gene>
<dbReference type="PANTHER" id="PTHR21461:SF69">
    <property type="entry name" value="GLYCOSYLTRANSFERASE FAMILY 92 PROTEIN"/>
    <property type="match status" value="1"/>
</dbReference>
<evidence type="ECO:0000256" key="6">
    <source>
        <dbReference type="ARBA" id="ARBA00023136"/>
    </source>
</evidence>
<dbReference type="EMBL" id="RCBY01000088">
    <property type="protein sequence ID" value="RQH40796.1"/>
    <property type="molecule type" value="Genomic_DNA"/>
</dbReference>
<keyword evidence="2" id="KW-0328">Glycosyltransferase</keyword>
<keyword evidence="6" id="KW-0472">Membrane</keyword>
<dbReference type="GO" id="GO:0016757">
    <property type="term" value="F:glycosyltransferase activity"/>
    <property type="evidence" value="ECO:0007669"/>
    <property type="project" value="UniProtKB-KW"/>
</dbReference>
<dbReference type="OrthoDB" id="450981at2"/>
<dbReference type="GO" id="GO:0016020">
    <property type="term" value="C:membrane"/>
    <property type="evidence" value="ECO:0007669"/>
    <property type="project" value="UniProtKB-SubCell"/>
</dbReference>
<evidence type="ECO:0000259" key="8">
    <source>
        <dbReference type="Pfam" id="PF08241"/>
    </source>
</evidence>
<dbReference type="Gene3D" id="3.90.550.10">
    <property type="entry name" value="Spore Coat Polysaccharide Biosynthesis Protein SpsA, Chain A"/>
    <property type="match status" value="1"/>
</dbReference>
<protein>
    <submittedName>
        <fullName evidence="9">DUF563 domain-containing protein</fullName>
    </submittedName>
</protein>
<feature type="domain" description="Methyltransferase type 11" evidence="8">
    <location>
        <begin position="1249"/>
        <end position="1364"/>
    </location>
</feature>
<feature type="region of interest" description="Disordered" evidence="7">
    <location>
        <begin position="1023"/>
        <end position="1042"/>
    </location>
</feature>
<organism evidence="9 10">
    <name type="scientific">Okeania hirsuta</name>
    <dbReference type="NCBI Taxonomy" id="1458930"/>
    <lineage>
        <taxon>Bacteria</taxon>
        <taxon>Bacillati</taxon>
        <taxon>Cyanobacteriota</taxon>
        <taxon>Cyanophyceae</taxon>
        <taxon>Oscillatoriophycideae</taxon>
        <taxon>Oscillatoriales</taxon>
        <taxon>Microcoleaceae</taxon>
        <taxon>Okeania</taxon>
    </lineage>
</organism>
<keyword evidence="5" id="KW-1133">Transmembrane helix</keyword>
<dbReference type="InterPro" id="IPR029063">
    <property type="entry name" value="SAM-dependent_MTases_sf"/>
</dbReference>
<dbReference type="CDD" id="cd00761">
    <property type="entry name" value="Glyco_tranf_GTA_type"/>
    <property type="match status" value="1"/>
</dbReference>
<evidence type="ECO:0000256" key="2">
    <source>
        <dbReference type="ARBA" id="ARBA00022676"/>
    </source>
</evidence>
<dbReference type="CDD" id="cd02440">
    <property type="entry name" value="AdoMet_MTases"/>
    <property type="match status" value="1"/>
</dbReference>
<dbReference type="InterPro" id="IPR008166">
    <property type="entry name" value="Glyco_transf_92"/>
</dbReference>
<dbReference type="GO" id="GO:0005737">
    <property type="term" value="C:cytoplasm"/>
    <property type="evidence" value="ECO:0007669"/>
    <property type="project" value="TreeGrafter"/>
</dbReference>
<dbReference type="InterPro" id="IPR013216">
    <property type="entry name" value="Methyltransf_11"/>
</dbReference>
<evidence type="ECO:0000313" key="9">
    <source>
        <dbReference type="EMBL" id="RQH40796.1"/>
    </source>
</evidence>
<dbReference type="GO" id="GO:0008757">
    <property type="term" value="F:S-adenosylmethionine-dependent methyltransferase activity"/>
    <property type="evidence" value="ECO:0007669"/>
    <property type="project" value="InterPro"/>
</dbReference>
<dbReference type="InterPro" id="IPR029044">
    <property type="entry name" value="Nucleotide-diphossugar_trans"/>
</dbReference>
<dbReference type="Pfam" id="PF08241">
    <property type="entry name" value="Methyltransf_11"/>
    <property type="match status" value="1"/>
</dbReference>
<comment type="subcellular location">
    <subcellularLocation>
        <location evidence="1">Membrane</location>
        <topology evidence="1">Single-pass membrane protein</topology>
    </subcellularLocation>
</comment>
<evidence type="ECO:0000256" key="7">
    <source>
        <dbReference type="SAM" id="MobiDB-lite"/>
    </source>
</evidence>
<evidence type="ECO:0000256" key="1">
    <source>
        <dbReference type="ARBA" id="ARBA00004167"/>
    </source>
</evidence>
<evidence type="ECO:0000256" key="5">
    <source>
        <dbReference type="ARBA" id="ARBA00022989"/>
    </source>
</evidence>
<dbReference type="SUPFAM" id="SSF53448">
    <property type="entry name" value="Nucleotide-diphospho-sugar transferases"/>
    <property type="match status" value="1"/>
</dbReference>
<dbReference type="SUPFAM" id="SSF53335">
    <property type="entry name" value="S-adenosyl-L-methionine-dependent methyltransferases"/>
    <property type="match status" value="2"/>
</dbReference>
<evidence type="ECO:0000256" key="4">
    <source>
        <dbReference type="ARBA" id="ARBA00022692"/>
    </source>
</evidence>
<comment type="caution">
    <text evidence="9">The sequence shown here is derived from an EMBL/GenBank/DDBJ whole genome shotgun (WGS) entry which is preliminary data.</text>
</comment>
<dbReference type="PANTHER" id="PTHR21461">
    <property type="entry name" value="GLYCOSYLTRANSFERASE FAMILY 92 PROTEIN"/>
    <property type="match status" value="1"/>
</dbReference>
<evidence type="ECO:0000256" key="3">
    <source>
        <dbReference type="ARBA" id="ARBA00022679"/>
    </source>
</evidence>
<dbReference type="RefSeq" id="WP_124154902.1">
    <property type="nucleotide sequence ID" value="NZ_CAWOLW010000704.1"/>
</dbReference>
<sequence length="1481" mass="171085">MDNNRLFQIQNAIVKPIKIKDRNWIGGLVFPDDMPGIFRMRAGRAYGYRYKDIVIQVNQNNNVANNLKFYPGKYIYGGPFHLHFGHALTESIHRLWAFNSKIHDGIVFALCLTSKTKDNNEIPPQWFIQTLEILEIPLTKCIWVTNDCAFENLIVPEPGSELALGPKNWYRSYLEKLQERIFDATHNLRKEPEGLKLFLGRTHIPLGGYTAGEKYLESLLVNEGYISLKPENYHILEQIAYLMSAKKIIFSEGSSIYSLEFLNYLDADIACIPRRPGNLSFYPHIYSKCRNYIVAGNTQNILELEVWKKRGINQMPINKYPYQVVESLRKNNFAKLPDWDQEDFFAQERCDVMTYIYQVHTKLKKPETLRYLEILEGYLKVRTNLNQSSNYESNHNIVLKNQSDRLNQLARINQSSNYLEIGVCKGVTFNAINIKNKVAVDPKFKFNTHKYATDNIVFLEVNSNDFFRNHAKGFEPFDLIYLDDVHTFEQTFRDFCASVSLANANTIWLINNTCPGSYAQAQPSLQHCTKLQQISQEKAGVWMGDIFKLVAAIHDFFPQFSFATFPDHGQTVIWNQWRKDFQPLWNSLETISRLEYLDFVKLQETFFKREPYEHIFESIKFALDRSENMLVKISSLKILKPDKNLLHGYYLDRPQQGEIFNQNIIKLAGWVVGKNSPAVAIEIISNGEVIKTVPINQQRSGVAKAYPQIPQAKTSGFATEIELMGLPKESELTLQIILKDQSIVPFGSIKILIVVNSEEFKNLEKKTLNQTEVVTTNIKSIKNTTKNNSESIRSTLLSTPEDTDVLEDFIKQKSREKCKLSICAIMKDEGPYLEEWLEFHKLVGVERFYLYDNNSTDNTQDILQLYIQKGEVIYYYWPDKPGQISAYNHCLKNHRYDSEWIAFIDLDEFLFPTAAEKITDIIDEFSDVSALGVNWLNFGTSGHEKNPEGLQIENFIKRSKSSFGPNKHIKCILHPEKTIRPLNPHQFVFSEGRAVTENKQPIKGPFSSTHSIKKLRINHYTTRSKEESMKKMMRGRATKNERRPWSDFESKDVIFNEVEDLTIHRYIPQLKKSLAAVAKGKSKLKFSLEKSTSLLTIGNIGKVVIENQTLQLTGWIVSLNLIPISSFKVVIGGEEYRDFKQTLGIESPRIKKAHPRLKGSEKARFYLEIPLNKTHRENYQNLLIVLTPISENYEGCILVNVFNPSFMLPTKEYIDRVNRNSAFNFQSNAFKWLGYLIQRTGIKPTDSILDIGCGIGEIAYGLTYYLTPRGRYEGIEFSEKVIDWAQQEITSRKPNFNFQWHNIYHPIYNTEGTLPMREFTLPYPEASFDAICISNFFTHLSSIDMRHYLHQIQRVLKVGGKCLFACFLINSESEKLITDGKSSQNLVYEVEGGFCLDPELPEKTLGFQESVLIDWIKENGLTIVGKYYGSWCGRKSFTHQDLLIVEKKNELKSKLFNHQFSLEKYKSKLEKIKVKIEASKS</sequence>
<proteinExistence type="predicted"/>
<dbReference type="Gene3D" id="3.40.50.150">
    <property type="entry name" value="Vaccinia Virus protein VP39"/>
    <property type="match status" value="2"/>
</dbReference>
<keyword evidence="3" id="KW-0808">Transferase</keyword>
<keyword evidence="10" id="KW-1185">Reference proteome</keyword>
<keyword evidence="4" id="KW-0812">Transmembrane</keyword>
<accession>A0A3N6P8V1</accession>
<dbReference type="Proteomes" id="UP000269154">
    <property type="component" value="Unassembled WGS sequence"/>
</dbReference>
<dbReference type="Pfam" id="PF01697">
    <property type="entry name" value="Glyco_transf_92"/>
    <property type="match status" value="1"/>
</dbReference>
<reference evidence="9 10" key="1">
    <citation type="journal article" date="2018" name="ACS Chem. Biol.">
        <title>Ketoreductase domain dysfunction expands chemodiversity: malyngamide biosynthesis in the cyanobacterium Okeania hirsuta.</title>
        <authorList>
            <person name="Moss N.A."/>
            <person name="Leao T."/>
            <person name="Rankin M."/>
            <person name="McCullough T.M."/>
            <person name="Qu P."/>
            <person name="Korobeynikov A."/>
            <person name="Smith J.L."/>
            <person name="Gerwick L."/>
            <person name="Gerwick W.H."/>
        </authorList>
    </citation>
    <scope>NUCLEOTIDE SEQUENCE [LARGE SCALE GENOMIC DNA]</scope>
    <source>
        <strain evidence="9 10">PAB10Feb10-1</strain>
    </source>
</reference>
<evidence type="ECO:0000313" key="10">
    <source>
        <dbReference type="Proteomes" id="UP000269154"/>
    </source>
</evidence>
<name>A0A3N6P8V1_9CYAN</name>